<evidence type="ECO:0000313" key="12">
    <source>
        <dbReference type="Proteomes" id="UP000085678"/>
    </source>
</evidence>
<keyword evidence="9" id="KW-0479">Metal-binding</keyword>
<evidence type="ECO:0000256" key="1">
    <source>
        <dbReference type="ARBA" id="ARBA00004394"/>
    </source>
</evidence>
<keyword evidence="5" id="KW-0677">Repeat</keyword>
<dbReference type="PROSITE" id="PS51865">
    <property type="entry name" value="PDZ_GRASP"/>
    <property type="match status" value="2"/>
</dbReference>
<proteinExistence type="inferred from homology"/>
<dbReference type="FunFam" id="2.30.42.10:FF:000026">
    <property type="entry name" value="Golgi reassembly stacking protein 2"/>
    <property type="match status" value="1"/>
</dbReference>
<comment type="similarity">
    <text evidence="2">Belongs to the GORASP family.</text>
</comment>
<comment type="subcellular location">
    <subcellularLocation>
        <location evidence="1">Golgi apparatus membrane</location>
    </subcellularLocation>
</comment>
<dbReference type="GO" id="GO:0000139">
    <property type="term" value="C:Golgi membrane"/>
    <property type="evidence" value="ECO:0007669"/>
    <property type="project" value="UniProtKB-SubCell"/>
</dbReference>
<protein>
    <submittedName>
        <fullName evidence="13">Golgi reassembly-stacking protein 2-like</fullName>
    </submittedName>
</protein>
<evidence type="ECO:0000256" key="2">
    <source>
        <dbReference type="ARBA" id="ARBA00007144"/>
    </source>
</evidence>
<keyword evidence="7" id="KW-0472">Membrane</keyword>
<keyword evidence="8" id="KW-0449">Lipoprotein</keyword>
<dbReference type="RefSeq" id="XP_013406625.1">
    <property type="nucleotide sequence ID" value="XM_013551171.2"/>
</dbReference>
<keyword evidence="12" id="KW-1185">Reference proteome</keyword>
<feature type="binding site" evidence="9">
    <location>
        <position position="103"/>
    </location>
    <ligand>
        <name>Zn(2+)</name>
        <dbReference type="ChEBI" id="CHEBI:29105"/>
    </ligand>
</feature>
<dbReference type="SUPFAM" id="SSF50156">
    <property type="entry name" value="PDZ domain-like"/>
    <property type="match status" value="2"/>
</dbReference>
<feature type="region of interest" description="Disordered" evidence="10">
    <location>
        <begin position="381"/>
        <end position="410"/>
    </location>
</feature>
<keyword evidence="4" id="KW-0519">Myristate</keyword>
<dbReference type="OrthoDB" id="3318at2759"/>
<evidence type="ECO:0000256" key="3">
    <source>
        <dbReference type="ARBA" id="ARBA00022553"/>
    </source>
</evidence>
<dbReference type="FunFam" id="2.30.42.10:FF:000056">
    <property type="entry name" value="Golgi reassembly-stacking protein 2 isoform 1"/>
    <property type="match status" value="1"/>
</dbReference>
<evidence type="ECO:0000256" key="9">
    <source>
        <dbReference type="PIRSR" id="PIRSR607583-1"/>
    </source>
</evidence>
<dbReference type="PANTHER" id="PTHR12893">
    <property type="entry name" value="GOLGI REASSEMBLY STACKING PROTEIN GRASP"/>
    <property type="match status" value="1"/>
</dbReference>
<dbReference type="Gene3D" id="2.30.42.10">
    <property type="match status" value="2"/>
</dbReference>
<accession>A0A1S3J8A3</accession>
<dbReference type="OMA" id="GLPEVMH"/>
<evidence type="ECO:0000256" key="4">
    <source>
        <dbReference type="ARBA" id="ARBA00022707"/>
    </source>
</evidence>
<dbReference type="InParanoid" id="A0A1S3J8A3"/>
<dbReference type="GO" id="GO:0046872">
    <property type="term" value="F:metal ion binding"/>
    <property type="evidence" value="ECO:0007669"/>
    <property type="project" value="UniProtKB-KW"/>
</dbReference>
<dbReference type="InterPro" id="IPR036034">
    <property type="entry name" value="PDZ_sf"/>
</dbReference>
<feature type="domain" description="PDZ GRASP-type" evidence="11">
    <location>
        <begin position="111"/>
        <end position="199"/>
    </location>
</feature>
<organism evidence="12 13">
    <name type="scientific">Lingula anatina</name>
    <name type="common">Brachiopod</name>
    <name type="synonym">Lingula unguis</name>
    <dbReference type="NCBI Taxonomy" id="7574"/>
    <lineage>
        <taxon>Eukaryota</taxon>
        <taxon>Metazoa</taxon>
        <taxon>Spiralia</taxon>
        <taxon>Lophotrochozoa</taxon>
        <taxon>Brachiopoda</taxon>
        <taxon>Linguliformea</taxon>
        <taxon>Lingulata</taxon>
        <taxon>Lingulida</taxon>
        <taxon>Linguloidea</taxon>
        <taxon>Lingulidae</taxon>
        <taxon>Lingula</taxon>
    </lineage>
</organism>
<evidence type="ECO:0000256" key="7">
    <source>
        <dbReference type="ARBA" id="ARBA00023136"/>
    </source>
</evidence>
<sequence length="410" mass="42794">MGGSQSAEIPGGGTEGYHVLRVQEGSPGYKAGLEAFFDFIVAIGNTRLNQDNETLKDLLKANMEKPVKMLVYSSKTQMVREVTITPSQDWGGQGLLGVSIRFCSFEGANENVWHVLEVQPKSPASAAGLIPYTDYIIGADSVLHESEDLFTLIESHEGKPLKLYVYNLESDTCREVSITANGAWGGEGSLGCDIGYGYLHRIPTAQIVEQQKQREKKAPPPSSAATTNPVLTTKPDGFSEVPLQGMANLNINHTAAPQTLINPALNTGSPTIPVIPQSSVASPGNHAMPYTASTTPGSMPAGFPAPAGLPNLPGLPNLANLPPLTTPISIAGLPPLSVPLLNSTTTGTFSTGSPLSVPSDISIPPPPVSLSTTLAMTAPLPNVQATPVQEVAPPSTASSTPPVPQTTPVS</sequence>
<evidence type="ECO:0000256" key="10">
    <source>
        <dbReference type="SAM" id="MobiDB-lite"/>
    </source>
</evidence>
<name>A0A1S3J8A3_LINAN</name>
<dbReference type="KEGG" id="lak:106171055"/>
<dbReference type="Proteomes" id="UP000085678">
    <property type="component" value="Unplaced"/>
</dbReference>
<keyword evidence="6" id="KW-0333">Golgi apparatus</keyword>
<feature type="domain" description="PDZ GRASP-type" evidence="11">
    <location>
        <begin position="15"/>
        <end position="105"/>
    </location>
</feature>
<evidence type="ECO:0000256" key="5">
    <source>
        <dbReference type="ARBA" id="ARBA00022737"/>
    </source>
</evidence>
<dbReference type="GeneID" id="106171055"/>
<keyword evidence="3" id="KW-0597">Phosphoprotein</keyword>
<feature type="region of interest" description="Disordered" evidence="10">
    <location>
        <begin position="209"/>
        <end position="236"/>
    </location>
</feature>
<keyword evidence="9" id="KW-0862">Zinc</keyword>
<reference evidence="13" key="1">
    <citation type="submission" date="2025-08" db="UniProtKB">
        <authorList>
            <consortium name="RefSeq"/>
        </authorList>
    </citation>
    <scope>IDENTIFICATION</scope>
    <source>
        <tissue evidence="13">Gonads</tissue>
    </source>
</reference>
<feature type="compositionally biased region" description="Low complexity" evidence="10">
    <location>
        <begin position="391"/>
        <end position="400"/>
    </location>
</feature>
<feature type="binding site" evidence="9">
    <location>
        <position position="18"/>
    </location>
    <ligand>
        <name>Zn(2+)</name>
        <dbReference type="ChEBI" id="CHEBI:29105"/>
    </ligand>
</feature>
<dbReference type="InterPro" id="IPR024958">
    <property type="entry name" value="GRASP_PDZ"/>
</dbReference>
<evidence type="ECO:0000313" key="13">
    <source>
        <dbReference type="RefSeq" id="XP_013406625.1"/>
    </source>
</evidence>
<dbReference type="InterPro" id="IPR007583">
    <property type="entry name" value="GRASP55_65"/>
</dbReference>
<gene>
    <name evidence="13" type="primary">LOC106171055</name>
</gene>
<dbReference type="GO" id="GO:0007030">
    <property type="term" value="P:Golgi organization"/>
    <property type="evidence" value="ECO:0007669"/>
    <property type="project" value="TreeGrafter"/>
</dbReference>
<dbReference type="Pfam" id="PF04495">
    <property type="entry name" value="GRASP55_65"/>
    <property type="match status" value="1"/>
</dbReference>
<dbReference type="AlphaFoldDB" id="A0A1S3J8A3"/>
<feature type="compositionally biased region" description="Pro residues" evidence="10">
    <location>
        <begin position="401"/>
        <end position="410"/>
    </location>
</feature>
<evidence type="ECO:0000259" key="11">
    <source>
        <dbReference type="PROSITE" id="PS51865"/>
    </source>
</evidence>
<evidence type="ECO:0000256" key="8">
    <source>
        <dbReference type="ARBA" id="ARBA00023288"/>
    </source>
</evidence>
<evidence type="ECO:0000256" key="6">
    <source>
        <dbReference type="ARBA" id="ARBA00023034"/>
    </source>
</evidence>
<dbReference type="PANTHER" id="PTHR12893:SF0">
    <property type="entry name" value="GRASP65"/>
    <property type="match status" value="1"/>
</dbReference>
<dbReference type="STRING" id="7574.A0A1S3J8A3"/>